<dbReference type="EMBL" id="JRFA01000008">
    <property type="protein sequence ID" value="KGN75217.1"/>
    <property type="molecule type" value="Genomic_DNA"/>
</dbReference>
<evidence type="ECO:0000313" key="2">
    <source>
        <dbReference type="EMBL" id="KGN75217.1"/>
    </source>
</evidence>
<comment type="caution">
    <text evidence="2">The sequence shown here is derived from an EMBL/GenBank/DDBJ whole genome shotgun (WGS) entry which is preliminary data.</text>
</comment>
<dbReference type="Gene3D" id="1.20.144.10">
    <property type="entry name" value="Phosphatidic acid phosphatase type 2/haloperoxidase"/>
    <property type="match status" value="1"/>
</dbReference>
<reference evidence="2 3" key="1">
    <citation type="submission" date="2014-09" db="EMBL/GenBank/DDBJ databases">
        <title>Draft Genome Sequence of Porphyromonas macacae COT-192_OH2859.</title>
        <authorList>
            <person name="Wallis C."/>
            <person name="Deusch O."/>
            <person name="O'Flynn C."/>
            <person name="Davis I."/>
            <person name="Horsfall A."/>
            <person name="Kirkwood N."/>
            <person name="Harris S."/>
            <person name="Eisen J.A."/>
            <person name="Coil D.A."/>
            <person name="Darling A.E."/>
            <person name="Jospin G."/>
            <person name="Alexiev A."/>
        </authorList>
    </citation>
    <scope>NUCLEOTIDE SEQUENCE [LARGE SCALE GENOMIC DNA]</scope>
    <source>
        <strain evidence="3">COT-192 OH2859</strain>
    </source>
</reference>
<dbReference type="SUPFAM" id="SSF48317">
    <property type="entry name" value="Acid phosphatase/Vanadium-dependent haloperoxidase"/>
    <property type="match status" value="1"/>
</dbReference>
<feature type="domain" description="Phosphatidic acid phosphatase type 2/haloperoxidase" evidence="1">
    <location>
        <begin position="133"/>
        <end position="234"/>
    </location>
</feature>
<dbReference type="InterPro" id="IPR000326">
    <property type="entry name" value="PAP2/HPO"/>
</dbReference>
<evidence type="ECO:0000259" key="1">
    <source>
        <dbReference type="SMART" id="SM00014"/>
    </source>
</evidence>
<sequence length="475" mass="52810">MRNLIVKGFIFFLCVLFQTRLFSQEIITPAILAVDSVSCPAPIFKDSLFLKIPQSRQNIFHHEFTKVGFVPGLFFTAAAATWGERKSIRKIRNRYVPGFRNRFDDYIQYAPAVATYALNISGVKGRNNLPRAFFSHAASLGIMAILVNTMKYTFMIERPDGSACNSFPSGHTAMAFTNATFMHKEYGPVNPRYSILGYSGAMFTALGRSLNNRHWVSDLLGGAGIGILSTQLGYFFIDKIYKNKGDNLGLLSKFKGNGNPSFLSVKLGNATPMHNMVGFLKDETSRSRLGFEGGLEGAWFFNKRWGIGAEVSFTSFSINPSLPFLLDDDDPSLGNAKLLMESIGTMNVSVGPQFGYTFSDKWLLMAKAQLGLAFGAKGKVSFELIPPDPVLGKIVDVIEYMPRTAWRGGLGTSITYKMNSELGFTFYTNYNYSKPTIGFHINELFINPEDDFLSYFEESQPFDSFGIGLALTAFF</sequence>
<organism evidence="2 3">
    <name type="scientific">Porphyromonas macacae</name>
    <dbReference type="NCBI Taxonomy" id="28115"/>
    <lineage>
        <taxon>Bacteria</taxon>
        <taxon>Pseudomonadati</taxon>
        <taxon>Bacteroidota</taxon>
        <taxon>Bacteroidia</taxon>
        <taxon>Bacteroidales</taxon>
        <taxon>Porphyromonadaceae</taxon>
        <taxon>Porphyromonas</taxon>
    </lineage>
</organism>
<protein>
    <submittedName>
        <fullName evidence="2">Phosphatidic acid phosphatase</fullName>
    </submittedName>
</protein>
<dbReference type="OrthoDB" id="9773582at2"/>
<proteinExistence type="predicted"/>
<dbReference type="Pfam" id="PF01569">
    <property type="entry name" value="PAP2"/>
    <property type="match status" value="1"/>
</dbReference>
<dbReference type="STRING" id="28115.HQ47_02440"/>
<dbReference type="Proteomes" id="UP000030103">
    <property type="component" value="Unassembled WGS sequence"/>
</dbReference>
<dbReference type="SMART" id="SM00014">
    <property type="entry name" value="acidPPc"/>
    <property type="match status" value="1"/>
</dbReference>
<gene>
    <name evidence="2" type="ORF">HQ47_02440</name>
</gene>
<accession>A0A0A2EC48</accession>
<name>A0A0A2EC48_9PORP</name>
<dbReference type="AlphaFoldDB" id="A0A0A2EC48"/>
<dbReference type="CDD" id="cd03394">
    <property type="entry name" value="PAP2_like_5"/>
    <property type="match status" value="1"/>
</dbReference>
<keyword evidence="3" id="KW-1185">Reference proteome</keyword>
<evidence type="ECO:0000313" key="3">
    <source>
        <dbReference type="Proteomes" id="UP000030103"/>
    </source>
</evidence>
<dbReference type="InterPro" id="IPR036938">
    <property type="entry name" value="PAP2/HPO_sf"/>
</dbReference>
<dbReference type="RefSeq" id="WP_036873033.1">
    <property type="nucleotide sequence ID" value="NZ_JRFA01000008.1"/>
</dbReference>